<keyword evidence="3" id="KW-1185">Reference proteome</keyword>
<evidence type="ECO:0008006" key="4">
    <source>
        <dbReference type="Google" id="ProtNLM"/>
    </source>
</evidence>
<accession>A0A1Y0I634</accession>
<dbReference type="AlphaFoldDB" id="A0A1Y0I634"/>
<gene>
    <name evidence="2" type="ORF">OLMES_1868</name>
</gene>
<dbReference type="InterPro" id="IPR014949">
    <property type="entry name" value="DUF1820"/>
</dbReference>
<dbReference type="EMBL" id="CP021425">
    <property type="protein sequence ID" value="ARU55942.1"/>
    <property type="molecule type" value="Genomic_DNA"/>
</dbReference>
<name>A0A1Y0I634_9GAMM</name>
<protein>
    <recommendedName>
        <fullName evidence="4">DUF1820 family protein</fullName>
    </recommendedName>
</protein>
<evidence type="ECO:0000256" key="1">
    <source>
        <dbReference type="SAM" id="MobiDB-lite"/>
    </source>
</evidence>
<evidence type="ECO:0000313" key="2">
    <source>
        <dbReference type="EMBL" id="ARU55942.1"/>
    </source>
</evidence>
<organism evidence="2 3">
    <name type="scientific">Oleiphilus messinensis</name>
    <dbReference type="NCBI Taxonomy" id="141451"/>
    <lineage>
        <taxon>Bacteria</taxon>
        <taxon>Pseudomonadati</taxon>
        <taxon>Pseudomonadota</taxon>
        <taxon>Gammaproteobacteria</taxon>
        <taxon>Oceanospirillales</taxon>
        <taxon>Oleiphilaceae</taxon>
        <taxon>Oleiphilus</taxon>
    </lineage>
</organism>
<sequence>MTADTQKVVGRKIYKVIYYNQDDVYEIFASHVYPSDMYGFIEVEQLLFGERSQLLVDPSEEKLKSEFEGVNRTYIPMGAVIRIDEVEQSGVPKIKSAGGTSSVASFPKKPGRSD</sequence>
<feature type="region of interest" description="Disordered" evidence="1">
    <location>
        <begin position="92"/>
        <end position="114"/>
    </location>
</feature>
<proteinExistence type="predicted"/>
<dbReference type="RefSeq" id="WP_087460987.1">
    <property type="nucleotide sequence ID" value="NZ_CP021425.1"/>
</dbReference>
<dbReference type="Proteomes" id="UP000196027">
    <property type="component" value="Chromosome"/>
</dbReference>
<dbReference type="KEGG" id="ome:OLMES_1868"/>
<reference evidence="2 3" key="1">
    <citation type="submission" date="2017-05" db="EMBL/GenBank/DDBJ databases">
        <title>Genomic insights into alkan degradation activity of Oleiphilus messinensis.</title>
        <authorList>
            <person name="Kozyavkin S.A."/>
            <person name="Slesarev A.I."/>
            <person name="Golyshin P.N."/>
            <person name="Korzhenkov A."/>
            <person name="Golyshina O.N."/>
            <person name="Toshchakov S.V."/>
        </authorList>
    </citation>
    <scope>NUCLEOTIDE SEQUENCE [LARGE SCALE GENOMIC DNA]</scope>
    <source>
        <strain evidence="2 3">ME102</strain>
    </source>
</reference>
<dbReference type="OrthoDB" id="5641137at2"/>
<dbReference type="Pfam" id="PF08850">
    <property type="entry name" value="DUF1820"/>
    <property type="match status" value="1"/>
</dbReference>
<evidence type="ECO:0000313" key="3">
    <source>
        <dbReference type="Proteomes" id="UP000196027"/>
    </source>
</evidence>